<dbReference type="Proteomes" id="UP000447434">
    <property type="component" value="Chromosome 16"/>
</dbReference>
<name>A0A6A5MPX1_LUPAL</name>
<sequence>MDFLSLSRKELQFLSKKNKIPANQTNLAMAQSLSSLPQVEGLDEILYPVKGDLNEYEEEKVIETPNIHHSRTSTRRKDVNVAVATSAMRSISTLRKKKERDEQPIDYVLITPAPPTTITRPYNTRRSARFLEKNLSKMTLMDSANLVGSVKFDDVYQQTQDSVEAEQQDSNLKLEESSKTCNDSIEVKDLHEDKETETKLLAEPDDSCDSTELEHKRCFGAEQVAPVEALDDASLEITNQDVVAFNSSVELPNNASTEVNDNQGGNDSDEISEVAYMEVIADQNVAALTVEVPDDASMEAINTLVDGDDIPQEIVIPKHESSISEEIMKHNTDEVSFSTMAVAPIYELRTDDIPIQPFAADQLKAESYSLAQSELKDTADEHMEEEDKNKFYMMKENSLQDMSMGQLRTMLKNLTLHGKSYTKNNNAEMETDSKRTALQALPVNKTIARETQNDC</sequence>
<dbReference type="EMBL" id="WOCE01000016">
    <property type="protein sequence ID" value="KAE9596490.1"/>
    <property type="molecule type" value="Genomic_DNA"/>
</dbReference>
<organism evidence="2 3">
    <name type="scientific">Lupinus albus</name>
    <name type="common">White lupine</name>
    <name type="synonym">Lupinus termis</name>
    <dbReference type="NCBI Taxonomy" id="3870"/>
    <lineage>
        <taxon>Eukaryota</taxon>
        <taxon>Viridiplantae</taxon>
        <taxon>Streptophyta</taxon>
        <taxon>Embryophyta</taxon>
        <taxon>Tracheophyta</taxon>
        <taxon>Spermatophyta</taxon>
        <taxon>Magnoliopsida</taxon>
        <taxon>eudicotyledons</taxon>
        <taxon>Gunneridae</taxon>
        <taxon>Pentapetalae</taxon>
        <taxon>rosids</taxon>
        <taxon>fabids</taxon>
        <taxon>Fabales</taxon>
        <taxon>Fabaceae</taxon>
        <taxon>Papilionoideae</taxon>
        <taxon>50 kb inversion clade</taxon>
        <taxon>genistoids sensu lato</taxon>
        <taxon>core genistoids</taxon>
        <taxon>Genisteae</taxon>
        <taxon>Lupinus</taxon>
    </lineage>
</organism>
<comment type="caution">
    <text evidence="2">The sequence shown here is derived from an EMBL/GenBank/DDBJ whole genome shotgun (WGS) entry which is preliminary data.</text>
</comment>
<evidence type="ECO:0000256" key="1">
    <source>
        <dbReference type="SAM" id="MobiDB-lite"/>
    </source>
</evidence>
<reference evidence="3" key="1">
    <citation type="journal article" date="2020" name="Nat. Commun.">
        <title>Genome sequence of the cluster root forming white lupin.</title>
        <authorList>
            <person name="Hufnagel B."/>
            <person name="Marques A."/>
            <person name="Soriano A."/>
            <person name="Marques L."/>
            <person name="Divol F."/>
            <person name="Doumas P."/>
            <person name="Sallet E."/>
            <person name="Mancinotti D."/>
            <person name="Carrere S."/>
            <person name="Marande W."/>
            <person name="Arribat S."/>
            <person name="Keller J."/>
            <person name="Huneau C."/>
            <person name="Blein T."/>
            <person name="Aime D."/>
            <person name="Laguerre M."/>
            <person name="Taylor J."/>
            <person name="Schubert V."/>
            <person name="Nelson M."/>
            <person name="Geu-Flores F."/>
            <person name="Crespi M."/>
            <person name="Gallardo-Guerrero K."/>
            <person name="Delaux P.-M."/>
            <person name="Salse J."/>
            <person name="Berges H."/>
            <person name="Guyot R."/>
            <person name="Gouzy J."/>
            <person name="Peret B."/>
        </authorList>
    </citation>
    <scope>NUCLEOTIDE SEQUENCE [LARGE SCALE GENOMIC DNA]</scope>
    <source>
        <strain evidence="3">cv. Amiga</strain>
    </source>
</reference>
<dbReference type="PANTHER" id="PTHR33621">
    <property type="entry name" value="ASPARTIC/GLUTAMIC ACID-RICH PROTEIN"/>
    <property type="match status" value="1"/>
</dbReference>
<proteinExistence type="predicted"/>
<feature type="compositionally biased region" description="Basic and acidic residues" evidence="1">
    <location>
        <begin position="185"/>
        <end position="197"/>
    </location>
</feature>
<feature type="region of interest" description="Disordered" evidence="1">
    <location>
        <begin position="161"/>
        <end position="197"/>
    </location>
</feature>
<accession>A0A6A5MPX1</accession>
<evidence type="ECO:0000313" key="3">
    <source>
        <dbReference type="Proteomes" id="UP000447434"/>
    </source>
</evidence>
<keyword evidence="3" id="KW-1185">Reference proteome</keyword>
<dbReference type="PANTHER" id="PTHR33621:SF2">
    <property type="entry name" value="RIBOSOMAL L1 DOMAIN-CONTAINING PROTEIN"/>
    <property type="match status" value="1"/>
</dbReference>
<protein>
    <submittedName>
        <fullName evidence="2">Uncharacterized protein</fullName>
    </submittedName>
</protein>
<evidence type="ECO:0000313" key="2">
    <source>
        <dbReference type="EMBL" id="KAE9596490.1"/>
    </source>
</evidence>
<gene>
    <name evidence="2" type="ORF">Lalb_Chr16g0376621</name>
</gene>
<dbReference type="OrthoDB" id="1916794at2759"/>
<dbReference type="AlphaFoldDB" id="A0A6A5MPX1"/>